<gene>
    <name evidence="1" type="ORF">KC19_11G055600</name>
</gene>
<organism evidence="1 2">
    <name type="scientific">Ceratodon purpureus</name>
    <name type="common">Fire moss</name>
    <name type="synonym">Dicranum purpureum</name>
    <dbReference type="NCBI Taxonomy" id="3225"/>
    <lineage>
        <taxon>Eukaryota</taxon>
        <taxon>Viridiplantae</taxon>
        <taxon>Streptophyta</taxon>
        <taxon>Embryophyta</taxon>
        <taxon>Bryophyta</taxon>
        <taxon>Bryophytina</taxon>
        <taxon>Bryopsida</taxon>
        <taxon>Dicranidae</taxon>
        <taxon>Pseudoditrichales</taxon>
        <taxon>Ditrichaceae</taxon>
        <taxon>Ceratodon</taxon>
    </lineage>
</organism>
<evidence type="ECO:0000313" key="2">
    <source>
        <dbReference type="Proteomes" id="UP000822688"/>
    </source>
</evidence>
<name>A0A8T0GF61_CERPU</name>
<accession>A0A8T0GF61</accession>
<sequence length="184" mass="20827">MALTVTCSAISAQSGLYRRSDRDGTHKVRTNKGRRNGEDVHTEDLDCVLKNVTFLVQSRAQFSVIFTRKVLDFFQMNFSCERSSELAICFDPVLRRFRQSSQVSFSSNRDGSYFCKNNDSIACKPAVSRSFESKSFAFRKEFSDAGWGVGLNSEGRDEPCVPMLTLPEPVHRCTELPCPICKKR</sequence>
<dbReference type="AlphaFoldDB" id="A0A8T0GF61"/>
<evidence type="ECO:0000313" key="1">
    <source>
        <dbReference type="EMBL" id="KAG0556468.1"/>
    </source>
</evidence>
<proteinExistence type="predicted"/>
<reference evidence="1 2" key="1">
    <citation type="submission" date="2020-06" db="EMBL/GenBank/DDBJ databases">
        <title>WGS assembly of Ceratodon purpureus strain R40.</title>
        <authorList>
            <person name="Carey S.B."/>
            <person name="Jenkins J."/>
            <person name="Shu S."/>
            <person name="Lovell J.T."/>
            <person name="Sreedasyam A."/>
            <person name="Maumus F."/>
            <person name="Tiley G.P."/>
            <person name="Fernandez-Pozo N."/>
            <person name="Barry K."/>
            <person name="Chen C."/>
            <person name="Wang M."/>
            <person name="Lipzen A."/>
            <person name="Daum C."/>
            <person name="Saski C.A."/>
            <person name="Payton A.C."/>
            <person name="Mcbreen J.C."/>
            <person name="Conrad R.E."/>
            <person name="Kollar L.M."/>
            <person name="Olsson S."/>
            <person name="Huttunen S."/>
            <person name="Landis J.B."/>
            <person name="Wickett N.J."/>
            <person name="Johnson M.G."/>
            <person name="Rensing S.A."/>
            <person name="Grimwood J."/>
            <person name="Schmutz J."/>
            <person name="Mcdaniel S.F."/>
        </authorList>
    </citation>
    <scope>NUCLEOTIDE SEQUENCE [LARGE SCALE GENOMIC DNA]</scope>
    <source>
        <strain evidence="1 2">R40</strain>
    </source>
</reference>
<dbReference type="EMBL" id="CM026432">
    <property type="protein sequence ID" value="KAG0556468.1"/>
    <property type="molecule type" value="Genomic_DNA"/>
</dbReference>
<dbReference type="Proteomes" id="UP000822688">
    <property type="component" value="Chromosome 11"/>
</dbReference>
<protein>
    <submittedName>
        <fullName evidence="1">Uncharacterized protein</fullName>
    </submittedName>
</protein>
<comment type="caution">
    <text evidence="1">The sequence shown here is derived from an EMBL/GenBank/DDBJ whole genome shotgun (WGS) entry which is preliminary data.</text>
</comment>
<keyword evidence="2" id="KW-1185">Reference proteome</keyword>